<reference evidence="1" key="1">
    <citation type="submission" date="2019-08" db="EMBL/GenBank/DDBJ databases">
        <authorList>
            <person name="Kucharzyk K."/>
            <person name="Murdoch R.W."/>
            <person name="Higgins S."/>
            <person name="Loffler F."/>
        </authorList>
    </citation>
    <scope>NUCLEOTIDE SEQUENCE</scope>
</reference>
<protein>
    <submittedName>
        <fullName evidence="1">Uncharacterized protein</fullName>
    </submittedName>
</protein>
<name>A0A645ERL1_9ZZZZ</name>
<accession>A0A645ERL1</accession>
<proteinExistence type="predicted"/>
<gene>
    <name evidence="1" type="ORF">SDC9_151256</name>
</gene>
<comment type="caution">
    <text evidence="1">The sequence shown here is derived from an EMBL/GenBank/DDBJ whole genome shotgun (WGS) entry which is preliminary data.</text>
</comment>
<sequence>MAVTLFVISSPERASLDVTFTVMSCATVEELLTRTSSYGPEILLTAARTSVRSPSVASPAVPVTITLTVPCPLGWLQSACANRTPRTDSAALTNVSSVARCASSDHERRTRERKLSSSSVSLPSWVIQSVPLLIVTSPMYVRVRLICPSGTLYREPSVSASTKTSTVWAPFCSTDASSVKKRSSSPLTSLMVLKTCPFEILIASPFCPVRVRVTTPWAFCAFLRFFP</sequence>
<organism evidence="1">
    <name type="scientific">bioreactor metagenome</name>
    <dbReference type="NCBI Taxonomy" id="1076179"/>
    <lineage>
        <taxon>unclassified sequences</taxon>
        <taxon>metagenomes</taxon>
        <taxon>ecological metagenomes</taxon>
    </lineage>
</organism>
<dbReference type="EMBL" id="VSSQ01049945">
    <property type="protein sequence ID" value="MPN04020.1"/>
    <property type="molecule type" value="Genomic_DNA"/>
</dbReference>
<evidence type="ECO:0000313" key="1">
    <source>
        <dbReference type="EMBL" id="MPN04020.1"/>
    </source>
</evidence>
<dbReference type="AlphaFoldDB" id="A0A645ERL1"/>